<organism evidence="2 3">
    <name type="scientific">Actinospica durhamensis</name>
    <dbReference type="NCBI Taxonomy" id="1508375"/>
    <lineage>
        <taxon>Bacteria</taxon>
        <taxon>Bacillati</taxon>
        <taxon>Actinomycetota</taxon>
        <taxon>Actinomycetes</taxon>
        <taxon>Catenulisporales</taxon>
        <taxon>Actinospicaceae</taxon>
        <taxon>Actinospica</taxon>
    </lineage>
</organism>
<evidence type="ECO:0000313" key="3">
    <source>
        <dbReference type="Proteomes" id="UP000675781"/>
    </source>
</evidence>
<gene>
    <name evidence="2" type="ORF">KDL01_18060</name>
</gene>
<protein>
    <submittedName>
        <fullName evidence="2">Uncharacterized protein</fullName>
    </submittedName>
</protein>
<accession>A0A941ISR7</accession>
<comment type="caution">
    <text evidence="2">The sequence shown here is derived from an EMBL/GenBank/DDBJ whole genome shotgun (WGS) entry which is preliminary data.</text>
</comment>
<proteinExistence type="predicted"/>
<evidence type="ECO:0000313" key="2">
    <source>
        <dbReference type="EMBL" id="MBR7835183.1"/>
    </source>
</evidence>
<dbReference type="AlphaFoldDB" id="A0A941ISR7"/>
<feature type="compositionally biased region" description="Polar residues" evidence="1">
    <location>
        <begin position="8"/>
        <end position="19"/>
    </location>
</feature>
<keyword evidence="3" id="KW-1185">Reference proteome</keyword>
<evidence type="ECO:0000256" key="1">
    <source>
        <dbReference type="SAM" id="MobiDB-lite"/>
    </source>
</evidence>
<sequence length="98" mass="10272">MSAHHDSSTSAVTRPSAATRSAGATHARSAYPPQSLERQSADRPAHSARFSLRPVEVLLALAGPGDLGTEPWLSEHARRMLDTGIGIGIDTDIDASGQ</sequence>
<name>A0A941ISR7_9ACTN</name>
<dbReference type="Proteomes" id="UP000675781">
    <property type="component" value="Unassembled WGS sequence"/>
</dbReference>
<feature type="region of interest" description="Disordered" evidence="1">
    <location>
        <begin position="1"/>
        <end position="47"/>
    </location>
</feature>
<reference evidence="2" key="1">
    <citation type="submission" date="2021-04" db="EMBL/GenBank/DDBJ databases">
        <title>Genome based classification of Actinospica acidithermotolerans sp. nov., an actinobacterium isolated from an Indonesian hot spring.</title>
        <authorList>
            <person name="Kusuma A.B."/>
            <person name="Putra K.E."/>
            <person name="Nafisah S."/>
            <person name="Loh J."/>
            <person name="Nouioui I."/>
            <person name="Goodfellow M."/>
        </authorList>
    </citation>
    <scope>NUCLEOTIDE SEQUENCE</scope>
    <source>
        <strain evidence="2">CSCA 57</strain>
    </source>
</reference>
<dbReference type="EMBL" id="JAGSOG010000086">
    <property type="protein sequence ID" value="MBR7835183.1"/>
    <property type="molecule type" value="Genomic_DNA"/>
</dbReference>